<name>A0A4S4LYT8_9AGAM</name>
<dbReference type="GO" id="GO:0005743">
    <property type="term" value="C:mitochondrial inner membrane"/>
    <property type="evidence" value="ECO:0007669"/>
    <property type="project" value="UniProtKB-SubCell"/>
</dbReference>
<dbReference type="EMBL" id="SGPL01000096">
    <property type="protein sequence ID" value="THH17814.1"/>
    <property type="molecule type" value="Genomic_DNA"/>
</dbReference>
<sequence length="171" mass="19939">MLAPLRPPTGGALRLRALHTSTPLRNRIGPPDPISNLRPILYDDPPPTTPPAEPRHPYSLSEFRGDVREYQWKLQRQQLDEYNHAFWTDSNARFESAKAAVLSSLPPSCTLAQHDLALSDFYKHWVQQESKRQEEYTREWRLRSFEEIKLALRIHYQKFMARITPRAAPIP</sequence>
<evidence type="ECO:0000256" key="4">
    <source>
        <dbReference type="ARBA" id="ARBA00022946"/>
    </source>
</evidence>
<evidence type="ECO:0000256" key="7">
    <source>
        <dbReference type="SAM" id="MobiDB-lite"/>
    </source>
</evidence>
<evidence type="ECO:0000256" key="5">
    <source>
        <dbReference type="ARBA" id="ARBA00023128"/>
    </source>
</evidence>
<protein>
    <recommendedName>
        <fullName evidence="10">Apoptogenic protein 1, mitochondrial</fullName>
    </recommendedName>
</protein>
<reference evidence="8 9" key="1">
    <citation type="submission" date="2019-02" db="EMBL/GenBank/DDBJ databases">
        <title>Genome sequencing of the rare red list fungi Bondarzewia mesenterica.</title>
        <authorList>
            <person name="Buettner E."/>
            <person name="Kellner H."/>
        </authorList>
    </citation>
    <scope>NUCLEOTIDE SEQUENCE [LARGE SCALE GENOMIC DNA]</scope>
    <source>
        <strain evidence="8 9">DSM 108281</strain>
    </source>
</reference>
<keyword evidence="4" id="KW-0809">Transit peptide</keyword>
<evidence type="ECO:0000256" key="2">
    <source>
        <dbReference type="ARBA" id="ARBA00005453"/>
    </source>
</evidence>
<keyword evidence="5" id="KW-0496">Mitochondrion</keyword>
<evidence type="ECO:0000313" key="9">
    <source>
        <dbReference type="Proteomes" id="UP000310158"/>
    </source>
</evidence>
<dbReference type="PANTHER" id="PTHR31107:SF2">
    <property type="entry name" value="CYTOCHROME C OXIDASE ASSEMBLY FACTOR 8"/>
    <property type="match status" value="1"/>
</dbReference>
<dbReference type="InterPro" id="IPR018796">
    <property type="entry name" value="COA8"/>
</dbReference>
<dbReference type="GO" id="GO:0097193">
    <property type="term" value="P:intrinsic apoptotic signaling pathway"/>
    <property type="evidence" value="ECO:0007669"/>
    <property type="project" value="InterPro"/>
</dbReference>
<comment type="caution">
    <text evidence="8">The sequence shown here is derived from an EMBL/GenBank/DDBJ whole genome shotgun (WGS) entry which is preliminary data.</text>
</comment>
<feature type="region of interest" description="Disordered" evidence="7">
    <location>
        <begin position="22"/>
        <end position="58"/>
    </location>
</feature>
<comment type="similarity">
    <text evidence="2">Belongs to the COA8 family.</text>
</comment>
<evidence type="ECO:0000256" key="1">
    <source>
        <dbReference type="ARBA" id="ARBA00004443"/>
    </source>
</evidence>
<accession>A0A4S4LYT8</accession>
<dbReference type="Pfam" id="PF10231">
    <property type="entry name" value="COA8"/>
    <property type="match status" value="1"/>
</dbReference>
<evidence type="ECO:0000256" key="3">
    <source>
        <dbReference type="ARBA" id="ARBA00022792"/>
    </source>
</evidence>
<evidence type="ECO:0008006" key="10">
    <source>
        <dbReference type="Google" id="ProtNLM"/>
    </source>
</evidence>
<evidence type="ECO:0000256" key="6">
    <source>
        <dbReference type="ARBA" id="ARBA00023136"/>
    </source>
</evidence>
<comment type="subcellular location">
    <subcellularLocation>
        <location evidence="1">Mitochondrion inner membrane</location>
        <topology evidence="1">Peripheral membrane protein</topology>
        <orientation evidence="1">Matrix side</orientation>
    </subcellularLocation>
</comment>
<dbReference type="PANTHER" id="PTHR31107">
    <property type="entry name" value="APOPTOGENIC PROTEIN 1, MITOCHONDRIAL"/>
    <property type="match status" value="1"/>
</dbReference>
<proteinExistence type="inferred from homology"/>
<evidence type="ECO:0000313" key="8">
    <source>
        <dbReference type="EMBL" id="THH17814.1"/>
    </source>
</evidence>
<keyword evidence="9" id="KW-1185">Reference proteome</keyword>
<dbReference type="OrthoDB" id="6246201at2759"/>
<gene>
    <name evidence="8" type="ORF">EW146_g3081</name>
</gene>
<keyword evidence="6" id="KW-0472">Membrane</keyword>
<keyword evidence="3" id="KW-0999">Mitochondrion inner membrane</keyword>
<dbReference type="Proteomes" id="UP000310158">
    <property type="component" value="Unassembled WGS sequence"/>
</dbReference>
<organism evidence="8 9">
    <name type="scientific">Bondarzewia mesenterica</name>
    <dbReference type="NCBI Taxonomy" id="1095465"/>
    <lineage>
        <taxon>Eukaryota</taxon>
        <taxon>Fungi</taxon>
        <taxon>Dikarya</taxon>
        <taxon>Basidiomycota</taxon>
        <taxon>Agaricomycotina</taxon>
        <taxon>Agaricomycetes</taxon>
        <taxon>Russulales</taxon>
        <taxon>Bondarzewiaceae</taxon>
        <taxon>Bondarzewia</taxon>
    </lineage>
</organism>
<dbReference type="AlphaFoldDB" id="A0A4S4LYT8"/>